<reference evidence="1" key="1">
    <citation type="submission" date="2020-11" db="EMBL/GenBank/DDBJ databases">
        <authorList>
            <consortium name="DOE Joint Genome Institute"/>
            <person name="Ahrendt S."/>
            <person name="Riley R."/>
            <person name="Andreopoulos W."/>
            <person name="LaButti K."/>
            <person name="Pangilinan J."/>
            <person name="Ruiz-duenas F.J."/>
            <person name="Barrasa J.M."/>
            <person name="Sanchez-Garcia M."/>
            <person name="Camarero S."/>
            <person name="Miyauchi S."/>
            <person name="Serrano A."/>
            <person name="Linde D."/>
            <person name="Babiker R."/>
            <person name="Drula E."/>
            <person name="Ayuso-Fernandez I."/>
            <person name="Pacheco R."/>
            <person name="Padilla G."/>
            <person name="Ferreira P."/>
            <person name="Barriuso J."/>
            <person name="Kellner H."/>
            <person name="Castanera R."/>
            <person name="Alfaro M."/>
            <person name="Ramirez L."/>
            <person name="Pisabarro A.G."/>
            <person name="Kuo A."/>
            <person name="Tritt A."/>
            <person name="Lipzen A."/>
            <person name="He G."/>
            <person name="Yan M."/>
            <person name="Ng V."/>
            <person name="Cullen D."/>
            <person name="Martin F."/>
            <person name="Rosso M.-N."/>
            <person name="Henrissat B."/>
            <person name="Hibbett D."/>
            <person name="Martinez A.T."/>
            <person name="Grigoriev I.V."/>
        </authorList>
    </citation>
    <scope>NUCLEOTIDE SEQUENCE</scope>
    <source>
        <strain evidence="1">AH 44721</strain>
    </source>
</reference>
<accession>A0A9P5TW46</accession>
<dbReference type="Proteomes" id="UP000724874">
    <property type="component" value="Unassembled WGS sequence"/>
</dbReference>
<dbReference type="OrthoDB" id="2976292at2759"/>
<dbReference type="EMBL" id="JADNYJ010000001">
    <property type="protein sequence ID" value="KAF8914327.1"/>
    <property type="molecule type" value="Genomic_DNA"/>
</dbReference>
<name>A0A9P5TW46_GYMJU</name>
<organism evidence="1 2">
    <name type="scientific">Gymnopilus junonius</name>
    <name type="common">Spectacular rustgill mushroom</name>
    <name type="synonym">Gymnopilus spectabilis subsp. junonius</name>
    <dbReference type="NCBI Taxonomy" id="109634"/>
    <lineage>
        <taxon>Eukaryota</taxon>
        <taxon>Fungi</taxon>
        <taxon>Dikarya</taxon>
        <taxon>Basidiomycota</taxon>
        <taxon>Agaricomycotina</taxon>
        <taxon>Agaricomycetes</taxon>
        <taxon>Agaricomycetidae</taxon>
        <taxon>Agaricales</taxon>
        <taxon>Agaricineae</taxon>
        <taxon>Hymenogastraceae</taxon>
        <taxon>Gymnopilus</taxon>
    </lineage>
</organism>
<comment type="caution">
    <text evidence="1">The sequence shown here is derived from an EMBL/GenBank/DDBJ whole genome shotgun (WGS) entry which is preliminary data.</text>
</comment>
<protein>
    <recommendedName>
        <fullName evidence="3">SWIM-type domain-containing protein</fullName>
    </recommendedName>
</protein>
<gene>
    <name evidence="1" type="ORF">CPB84DRAFT_81962</name>
</gene>
<dbReference type="AlphaFoldDB" id="A0A9P5TW46"/>
<sequence length="194" mass="21674">MELLLQHMINDFTNDSAYISTRFLLRLIQNRGLRVKQLLKITRIGASSTPHCLALLDNGNYLCDCCMGTNLGIPCRHYFVALSSVKGLKFHLGLIRSRWYQDPNINLADIPSTGCEHITHATRADLAQLNTSQLPSLIMSNPLETQAQLQTPPTITVPAREVLHTAEAALRPLLHGIQTREQLEELVGSLVELR</sequence>
<evidence type="ECO:0008006" key="3">
    <source>
        <dbReference type="Google" id="ProtNLM"/>
    </source>
</evidence>
<evidence type="ECO:0000313" key="2">
    <source>
        <dbReference type="Proteomes" id="UP000724874"/>
    </source>
</evidence>
<proteinExistence type="predicted"/>
<keyword evidence="2" id="KW-1185">Reference proteome</keyword>
<evidence type="ECO:0000313" key="1">
    <source>
        <dbReference type="EMBL" id="KAF8914327.1"/>
    </source>
</evidence>